<evidence type="ECO:0000259" key="2">
    <source>
        <dbReference type="PROSITE" id="PS51471"/>
    </source>
</evidence>
<dbReference type="PANTHER" id="PTHR33099">
    <property type="entry name" value="FE2OG DIOXYGENASE DOMAIN-CONTAINING PROTEIN"/>
    <property type="match status" value="1"/>
</dbReference>
<dbReference type="Proteomes" id="UP000234275">
    <property type="component" value="Unassembled WGS sequence"/>
</dbReference>
<comment type="similarity">
    <text evidence="1">Belongs to the iron/ascorbate-dependent oxidoreductase family.</text>
</comment>
<evidence type="ECO:0000256" key="1">
    <source>
        <dbReference type="RuleBase" id="RU003682"/>
    </source>
</evidence>
<keyword evidence="1" id="KW-0408">Iron</keyword>
<evidence type="ECO:0000313" key="4">
    <source>
        <dbReference type="Proteomes" id="UP000234275"/>
    </source>
</evidence>
<comment type="caution">
    <text evidence="3">The sequence shown here is derived from an EMBL/GenBank/DDBJ whole genome shotgun (WGS) entry which is preliminary data.</text>
</comment>
<sequence length="446" mass="48517">SLRESIKGSSSTFACGGSVAIENVAYGGTPQLRGRSHPVNVFWESDSTVQKLVLPINQKNKSAVKHLQSLAGDCIPATFGRGDQDVLDPTYRRAGKLEPAHFSSNFHPADFGIIDQIEQDLLPTINDGPGSSGYRRKIIPELYKLNVYTGPSGFFHKHVDTPRGPKQIGSLVVCLPSEFKGGVLHVRNGGQDLSYDWSHASGSAIQWAAFYSDCEHEIKAVTEGERITLTYNLYATEIGTEGIPSALSLAPQSQHLYSALVKSLKEPSFMTEGGIVGLFCSHAYPHMSGTTAKSMKGLLKTSDYGLYSAIRSCGVDVDALPVSDTGSWYASIMKRLQRETNDTSKGKEEYTKMASDVWPSVQLNGITWLNEPNRDEIAFAHIPQLRGGPAPVAYGNDAVKPPVAFGNDAVKPMAFDKEKLSVVQYTDAAIFAVIQPWEKRSESLAL</sequence>
<organism evidence="3 4">
    <name type="scientific">Aspergillus steynii IBT 23096</name>
    <dbReference type="NCBI Taxonomy" id="1392250"/>
    <lineage>
        <taxon>Eukaryota</taxon>
        <taxon>Fungi</taxon>
        <taxon>Dikarya</taxon>
        <taxon>Ascomycota</taxon>
        <taxon>Pezizomycotina</taxon>
        <taxon>Eurotiomycetes</taxon>
        <taxon>Eurotiomycetidae</taxon>
        <taxon>Eurotiales</taxon>
        <taxon>Aspergillaceae</taxon>
        <taxon>Aspergillus</taxon>
        <taxon>Aspergillus subgen. Circumdati</taxon>
    </lineage>
</organism>
<dbReference type="GeneID" id="36551127"/>
<keyword evidence="1" id="KW-0479">Metal-binding</keyword>
<accession>A0A2I2GS20</accession>
<dbReference type="Gene3D" id="2.60.120.620">
    <property type="entry name" value="q2cbj1_9rhob like domain"/>
    <property type="match status" value="1"/>
</dbReference>
<name>A0A2I2GS20_9EURO</name>
<dbReference type="Pfam" id="PF13640">
    <property type="entry name" value="2OG-FeII_Oxy_3"/>
    <property type="match status" value="1"/>
</dbReference>
<evidence type="ECO:0000313" key="3">
    <source>
        <dbReference type="EMBL" id="PLB55677.1"/>
    </source>
</evidence>
<dbReference type="PROSITE" id="PS51471">
    <property type="entry name" value="FE2OG_OXY"/>
    <property type="match status" value="1"/>
</dbReference>
<dbReference type="AlphaFoldDB" id="A0A2I2GS20"/>
<reference evidence="3 4" key="1">
    <citation type="submission" date="2016-12" db="EMBL/GenBank/DDBJ databases">
        <title>The genomes of Aspergillus section Nigri reveals drivers in fungal speciation.</title>
        <authorList>
            <consortium name="DOE Joint Genome Institute"/>
            <person name="Vesth T.C."/>
            <person name="Nybo J."/>
            <person name="Theobald S."/>
            <person name="Brandl J."/>
            <person name="Frisvad J.C."/>
            <person name="Nielsen K.F."/>
            <person name="Lyhne E.K."/>
            <person name="Kogle M.E."/>
            <person name="Kuo A."/>
            <person name="Riley R."/>
            <person name="Clum A."/>
            <person name="Nolan M."/>
            <person name="Lipzen A."/>
            <person name="Salamov A."/>
            <person name="Henrissat B."/>
            <person name="Wiebenga A."/>
            <person name="De Vries R.P."/>
            <person name="Grigoriev I.V."/>
            <person name="Mortensen U.H."/>
            <person name="Andersen M.R."/>
            <person name="Baker S.E."/>
        </authorList>
    </citation>
    <scope>NUCLEOTIDE SEQUENCE [LARGE SCALE GENOMIC DNA]</scope>
    <source>
        <strain evidence="3 4">IBT 23096</strain>
    </source>
</reference>
<dbReference type="InterPro" id="IPR005123">
    <property type="entry name" value="Oxoglu/Fe-dep_dioxygenase_dom"/>
</dbReference>
<dbReference type="InterPro" id="IPR044862">
    <property type="entry name" value="Pro_4_hyd_alph_FE2OG_OXY"/>
</dbReference>
<dbReference type="GO" id="GO:0016491">
    <property type="term" value="F:oxidoreductase activity"/>
    <property type="evidence" value="ECO:0007669"/>
    <property type="project" value="UniProtKB-KW"/>
</dbReference>
<dbReference type="VEuPathDB" id="FungiDB:P170DRAFT_343813"/>
<dbReference type="OrthoDB" id="27483at2759"/>
<gene>
    <name evidence="3" type="ORF">P170DRAFT_343813</name>
</gene>
<dbReference type="RefSeq" id="XP_024710979.1">
    <property type="nucleotide sequence ID" value="XM_024843427.1"/>
</dbReference>
<protein>
    <submittedName>
        <fullName evidence="3">Oxidoreductase</fullName>
    </submittedName>
</protein>
<keyword evidence="4" id="KW-1185">Reference proteome</keyword>
<dbReference type="PANTHER" id="PTHR33099:SF14">
    <property type="entry name" value="PROLYL 4-HYDROXYLASE ALPHA SUBUNIT FE(2+) 2OG DIOXYGENASE DOMAIN-CONTAINING PROTEIN"/>
    <property type="match status" value="1"/>
</dbReference>
<keyword evidence="1" id="KW-0560">Oxidoreductase</keyword>
<dbReference type="EMBL" id="MSFO01000001">
    <property type="protein sequence ID" value="PLB55677.1"/>
    <property type="molecule type" value="Genomic_DNA"/>
</dbReference>
<feature type="non-terminal residue" evidence="3">
    <location>
        <position position="1"/>
    </location>
</feature>
<dbReference type="STRING" id="1392250.A0A2I2GS20"/>
<dbReference type="GO" id="GO:0046872">
    <property type="term" value="F:metal ion binding"/>
    <property type="evidence" value="ECO:0007669"/>
    <property type="project" value="UniProtKB-KW"/>
</dbReference>
<proteinExistence type="inferred from homology"/>
<feature type="domain" description="Fe2OG dioxygenase" evidence="2">
    <location>
        <begin position="137"/>
        <end position="235"/>
    </location>
</feature>